<evidence type="ECO:0000256" key="4">
    <source>
        <dbReference type="ARBA" id="ARBA00023136"/>
    </source>
</evidence>
<feature type="transmembrane region" description="Helical" evidence="5">
    <location>
        <begin position="12"/>
        <end position="31"/>
    </location>
</feature>
<dbReference type="Proteomes" id="UP000035680">
    <property type="component" value="Unassembled WGS sequence"/>
</dbReference>
<evidence type="ECO:0000256" key="3">
    <source>
        <dbReference type="ARBA" id="ARBA00022989"/>
    </source>
</evidence>
<dbReference type="AlphaFoldDB" id="A0A0K0G5J3"/>
<dbReference type="Pfam" id="PF00001">
    <property type="entry name" value="7tm_1"/>
    <property type="match status" value="1"/>
</dbReference>
<accession>A0A0K0G5J3</accession>
<dbReference type="PROSITE" id="PS50262">
    <property type="entry name" value="G_PROTEIN_RECEP_F1_2"/>
    <property type="match status" value="1"/>
</dbReference>
<evidence type="ECO:0000259" key="6">
    <source>
        <dbReference type="PROSITE" id="PS50262"/>
    </source>
</evidence>
<protein>
    <submittedName>
        <fullName evidence="8">G_PROTEIN_RECEP_F1_2 domain-containing protein</fullName>
    </submittedName>
</protein>
<sequence length="190" mass="22270">MEKNDWTATTFYVIGTQQTTFMFLITLLISINRYIAVKYPLSYKHHFSRSKIIIILLCFIILSTMIGLGNIFLNPRYKKSGFYDYFAPYLESKYKIYYQIFCQLFIYGTISIVTCIFNVMAVLTLKKHKKAGFDLTSVGDFYFLIYLSSELRKALKTNLGCSKKFNNKVNIKVIYRRLALRTVSIYGYIL</sequence>
<keyword evidence="2 5" id="KW-0812">Transmembrane</keyword>
<evidence type="ECO:0000313" key="8">
    <source>
        <dbReference type="WBParaSite" id="SVE_2001000.1"/>
    </source>
</evidence>
<keyword evidence="4 5" id="KW-0472">Membrane</keyword>
<evidence type="ECO:0000256" key="5">
    <source>
        <dbReference type="SAM" id="Phobius"/>
    </source>
</evidence>
<dbReference type="Gene3D" id="1.20.1070.10">
    <property type="entry name" value="Rhodopsin 7-helix transmembrane proteins"/>
    <property type="match status" value="1"/>
</dbReference>
<keyword evidence="7" id="KW-1185">Reference proteome</keyword>
<name>A0A0K0G5J3_STRVS</name>
<dbReference type="SUPFAM" id="SSF81321">
    <property type="entry name" value="Family A G protein-coupled receptor-like"/>
    <property type="match status" value="1"/>
</dbReference>
<evidence type="ECO:0000256" key="2">
    <source>
        <dbReference type="ARBA" id="ARBA00022692"/>
    </source>
</evidence>
<feature type="transmembrane region" description="Helical" evidence="5">
    <location>
        <begin position="52"/>
        <end position="73"/>
    </location>
</feature>
<dbReference type="CDD" id="cd00637">
    <property type="entry name" value="7tm_classA_rhodopsin-like"/>
    <property type="match status" value="1"/>
</dbReference>
<evidence type="ECO:0000313" key="7">
    <source>
        <dbReference type="Proteomes" id="UP000035680"/>
    </source>
</evidence>
<dbReference type="InterPro" id="IPR000276">
    <property type="entry name" value="GPCR_Rhodpsn"/>
</dbReference>
<feature type="domain" description="G-protein coupled receptors family 1 profile" evidence="6">
    <location>
        <begin position="1"/>
        <end position="190"/>
    </location>
</feature>
<organism evidence="7 8">
    <name type="scientific">Strongyloides venezuelensis</name>
    <name type="common">Threadworm</name>
    <dbReference type="NCBI Taxonomy" id="75913"/>
    <lineage>
        <taxon>Eukaryota</taxon>
        <taxon>Metazoa</taxon>
        <taxon>Ecdysozoa</taxon>
        <taxon>Nematoda</taxon>
        <taxon>Chromadorea</taxon>
        <taxon>Rhabditida</taxon>
        <taxon>Tylenchina</taxon>
        <taxon>Panagrolaimomorpha</taxon>
        <taxon>Strongyloidoidea</taxon>
        <taxon>Strongyloididae</taxon>
        <taxon>Strongyloides</taxon>
    </lineage>
</organism>
<keyword evidence="3 5" id="KW-1133">Transmembrane helix</keyword>
<dbReference type="GO" id="GO:0016020">
    <property type="term" value="C:membrane"/>
    <property type="evidence" value="ECO:0007669"/>
    <property type="project" value="UniProtKB-SubCell"/>
</dbReference>
<comment type="subcellular location">
    <subcellularLocation>
        <location evidence="1">Membrane</location>
    </subcellularLocation>
</comment>
<feature type="transmembrane region" description="Helical" evidence="5">
    <location>
        <begin position="96"/>
        <end position="123"/>
    </location>
</feature>
<reference evidence="7" key="1">
    <citation type="submission" date="2014-07" db="EMBL/GenBank/DDBJ databases">
        <authorList>
            <person name="Martin A.A"/>
            <person name="De Silva N."/>
        </authorList>
    </citation>
    <scope>NUCLEOTIDE SEQUENCE</scope>
</reference>
<reference evidence="8" key="2">
    <citation type="submission" date="2015-08" db="UniProtKB">
        <authorList>
            <consortium name="WormBaseParasite"/>
        </authorList>
    </citation>
    <scope>IDENTIFICATION</scope>
</reference>
<proteinExistence type="predicted"/>
<dbReference type="GO" id="GO:0004930">
    <property type="term" value="F:G protein-coupled receptor activity"/>
    <property type="evidence" value="ECO:0007669"/>
    <property type="project" value="InterPro"/>
</dbReference>
<dbReference type="WBParaSite" id="SVE_2001000.1">
    <property type="protein sequence ID" value="SVE_2001000.1"/>
    <property type="gene ID" value="SVE_2001000"/>
</dbReference>
<evidence type="ECO:0000256" key="1">
    <source>
        <dbReference type="ARBA" id="ARBA00004370"/>
    </source>
</evidence>
<dbReference type="InterPro" id="IPR017452">
    <property type="entry name" value="GPCR_Rhodpsn_7TM"/>
</dbReference>